<proteinExistence type="predicted"/>
<gene>
    <name evidence="1" type="ORF">K443DRAFT_92409</name>
</gene>
<dbReference type="EMBL" id="KN838566">
    <property type="protein sequence ID" value="KIK04828.1"/>
    <property type="molecule type" value="Genomic_DNA"/>
</dbReference>
<keyword evidence="2" id="KW-1185">Reference proteome</keyword>
<dbReference type="Proteomes" id="UP000054477">
    <property type="component" value="Unassembled WGS sequence"/>
</dbReference>
<reference evidence="2" key="2">
    <citation type="submission" date="2015-01" db="EMBL/GenBank/DDBJ databases">
        <title>Evolutionary Origins and Diversification of the Mycorrhizal Mutualists.</title>
        <authorList>
            <consortium name="DOE Joint Genome Institute"/>
            <consortium name="Mycorrhizal Genomics Consortium"/>
            <person name="Kohler A."/>
            <person name="Kuo A."/>
            <person name="Nagy L.G."/>
            <person name="Floudas D."/>
            <person name="Copeland A."/>
            <person name="Barry K.W."/>
            <person name="Cichocki N."/>
            <person name="Veneault-Fourrey C."/>
            <person name="LaButti K."/>
            <person name="Lindquist E.A."/>
            <person name="Lipzen A."/>
            <person name="Lundell T."/>
            <person name="Morin E."/>
            <person name="Murat C."/>
            <person name="Riley R."/>
            <person name="Ohm R."/>
            <person name="Sun H."/>
            <person name="Tunlid A."/>
            <person name="Henrissat B."/>
            <person name="Grigoriev I.V."/>
            <person name="Hibbett D.S."/>
            <person name="Martin F."/>
        </authorList>
    </citation>
    <scope>NUCLEOTIDE SEQUENCE [LARGE SCALE GENOMIC DNA]</scope>
    <source>
        <strain evidence="2">LaAM-08-1</strain>
    </source>
</reference>
<feature type="non-terminal residue" evidence="1">
    <location>
        <position position="71"/>
    </location>
</feature>
<dbReference type="HOGENOM" id="CLU_2746951_0_0_1"/>
<accession>A0A0C9Y9W7</accession>
<reference evidence="1 2" key="1">
    <citation type="submission" date="2014-04" db="EMBL/GenBank/DDBJ databases">
        <authorList>
            <consortium name="DOE Joint Genome Institute"/>
            <person name="Kuo A."/>
            <person name="Kohler A."/>
            <person name="Nagy L.G."/>
            <person name="Floudas D."/>
            <person name="Copeland A."/>
            <person name="Barry K.W."/>
            <person name="Cichocki N."/>
            <person name="Veneault-Fourrey C."/>
            <person name="LaButti K."/>
            <person name="Lindquist E.A."/>
            <person name="Lipzen A."/>
            <person name="Lundell T."/>
            <person name="Morin E."/>
            <person name="Murat C."/>
            <person name="Sun H."/>
            <person name="Tunlid A."/>
            <person name="Henrissat B."/>
            <person name="Grigoriev I.V."/>
            <person name="Hibbett D.S."/>
            <person name="Martin F."/>
            <person name="Nordberg H.P."/>
            <person name="Cantor M.N."/>
            <person name="Hua S.X."/>
        </authorList>
    </citation>
    <scope>NUCLEOTIDE SEQUENCE [LARGE SCALE GENOMIC DNA]</scope>
    <source>
        <strain evidence="1 2">LaAM-08-1</strain>
    </source>
</reference>
<evidence type="ECO:0000313" key="1">
    <source>
        <dbReference type="EMBL" id="KIK04828.1"/>
    </source>
</evidence>
<name>A0A0C9Y9W7_9AGAR</name>
<protein>
    <submittedName>
        <fullName evidence="1">Uncharacterized protein</fullName>
    </submittedName>
</protein>
<sequence>LTALPVSTLLEVSSPVGRHQACPCAAWWLSTLRSSADIFSVSTPLICCACVESHSGRPAWGPLVCLMENVK</sequence>
<evidence type="ECO:0000313" key="2">
    <source>
        <dbReference type="Proteomes" id="UP000054477"/>
    </source>
</evidence>
<organism evidence="1 2">
    <name type="scientific">Laccaria amethystina LaAM-08-1</name>
    <dbReference type="NCBI Taxonomy" id="1095629"/>
    <lineage>
        <taxon>Eukaryota</taxon>
        <taxon>Fungi</taxon>
        <taxon>Dikarya</taxon>
        <taxon>Basidiomycota</taxon>
        <taxon>Agaricomycotina</taxon>
        <taxon>Agaricomycetes</taxon>
        <taxon>Agaricomycetidae</taxon>
        <taxon>Agaricales</taxon>
        <taxon>Agaricineae</taxon>
        <taxon>Hydnangiaceae</taxon>
        <taxon>Laccaria</taxon>
    </lineage>
</organism>
<dbReference type="AlphaFoldDB" id="A0A0C9Y9W7"/>